<feature type="region of interest" description="Disordered" evidence="2">
    <location>
        <begin position="1166"/>
        <end position="1205"/>
    </location>
</feature>
<accession>A0AA40CI21</accession>
<evidence type="ECO:0000313" key="6">
    <source>
        <dbReference type="Proteomes" id="UP001174936"/>
    </source>
</evidence>
<comment type="caution">
    <text evidence="5">The sequence shown here is derived from an EMBL/GenBank/DDBJ whole genome shotgun (WGS) entry which is preliminary data.</text>
</comment>
<dbReference type="EMBL" id="JAULSV010000007">
    <property type="protein sequence ID" value="KAK0639080.1"/>
    <property type="molecule type" value="Genomic_DNA"/>
</dbReference>
<evidence type="ECO:0000259" key="3">
    <source>
        <dbReference type="Pfam" id="PF24883"/>
    </source>
</evidence>
<sequence>MDPLAALGVAGNVVAFAQFAGSILNGARKIHDSTSGASDQVESLEQLFGALSSFAAKLKPDPNSELCQDPNTSFLPPAQAQQLQKLASSCNADCDRLLALLRGLNVKRRSGPEWWKSLHVALLEQLKSTEVTQLRQRIGEYQASITTLLCTISSQSINTLRGEIQALSHAFRSSRLGILDQMHTISSDLKMMTERVEALQKQNSQGVAAANSSYEALQEVLAVLEQGHTLSKNLEVLSALQFDERLDRHQSIRKAHETTFQWVFERPLPSVDGDEPLNTENAGSEHTRLLQWLQMGDGAFWISGKPGSGKSTLMRFLAPGSPLQKSDEGLLRSLLFNVLDQCPALIPEVLHQRWQAAGGAGIASGGSRMVHPWSISELQGAISSLQTKSSLPLRFCFFIDGLDEYSGDSHRLCRLVVELSRTPDIKICVSSRPWNVFEEYFGAALRTKIYVHKLTLRDIHQFTISELGEESNWVAAGLGDERQAIIDQVTQRAQGVFLWVFLVARQLKEGIINHDSPSDIRKRLDEIPTDLEEFLRMILFSVESFYREKMASTIAMALAAEEPLDVNVYAFQDLEYEHKDFLSCPHEQWPAARIEEFERLFRRRLSSRCKGLLEISGRTVTFLHRTVRDFLLTAEMQTFISSQTKRKHTPNLSIFQGYAYWFVYDGKPALFSTIKLQLYSALQHVGYALDNDESNHNDIFDRIDRLERLIQSKMLTDDFRHVVFQVRLVSYLQHKLPQDLQYFGDSYSRIYGSPLEQMLNLDFLWSAKALALLQSLLQNGHDPNKPNLNKACFSPWAKYMQDLLCTNIGSQTTPNTRRIGSAVEVLRHGALEKLLQFGASPNPHDGGGDRMNPWEGLIILFFGGEIEKSADGVGSVISVFDAMLSDADLDAECPCVYLDPTRPLGSRCRIIHRPTGWPLVAAQIKSRRLHAWQYICERVCDINSDGGIGAARRVNFKHQYPGLIAEMIRLFIIRARHPTMDEREILPFLKVFSPELRKSVVDVIKEPPGGSSGDAMNRAERIPKTETEPLCPPRDECTTPTPETMGLTSLPPTAFAPVRLTGQAQVPQLPPNGWQHPAYSWQFQQPTPPNPPVWAQYDAGAHRGAYFLPHQPFQQLGPRIPALQQQTWSHPPFINNHSNGYPTYVGNGMSAPWQNRWDNSSAFIPQPGAHLPRTQPQNNEGYIPLPVGSGTHLPHRPRSLQRWGT</sequence>
<dbReference type="SUPFAM" id="SSF52540">
    <property type="entry name" value="P-loop containing nucleoside triphosphate hydrolases"/>
    <property type="match status" value="1"/>
</dbReference>
<keyword evidence="6" id="KW-1185">Reference proteome</keyword>
<evidence type="ECO:0000313" key="5">
    <source>
        <dbReference type="EMBL" id="KAK0639080.1"/>
    </source>
</evidence>
<feature type="domain" description="Nephrocystin 3-like N-terminal" evidence="3">
    <location>
        <begin position="321"/>
        <end position="432"/>
    </location>
</feature>
<organism evidence="5 6">
    <name type="scientific">Cercophora newfieldiana</name>
    <dbReference type="NCBI Taxonomy" id="92897"/>
    <lineage>
        <taxon>Eukaryota</taxon>
        <taxon>Fungi</taxon>
        <taxon>Dikarya</taxon>
        <taxon>Ascomycota</taxon>
        <taxon>Pezizomycotina</taxon>
        <taxon>Sordariomycetes</taxon>
        <taxon>Sordariomycetidae</taxon>
        <taxon>Sordariales</taxon>
        <taxon>Lasiosphaeriaceae</taxon>
        <taxon>Cercophora</taxon>
    </lineage>
</organism>
<dbReference type="InterPro" id="IPR056884">
    <property type="entry name" value="NPHP3-like_N"/>
</dbReference>
<dbReference type="Pfam" id="PF25053">
    <property type="entry name" value="DUF7791"/>
    <property type="match status" value="1"/>
</dbReference>
<dbReference type="AlphaFoldDB" id="A0AA40CI21"/>
<dbReference type="InterPro" id="IPR027417">
    <property type="entry name" value="P-loop_NTPase"/>
</dbReference>
<protein>
    <recommendedName>
        <fullName evidence="7">NACHT domain-containing protein</fullName>
    </recommendedName>
</protein>
<dbReference type="InterPro" id="IPR056693">
    <property type="entry name" value="DUF7791"/>
</dbReference>
<evidence type="ECO:0000256" key="1">
    <source>
        <dbReference type="ARBA" id="ARBA00022737"/>
    </source>
</evidence>
<dbReference type="PANTHER" id="PTHR10039">
    <property type="entry name" value="AMELOGENIN"/>
    <property type="match status" value="1"/>
</dbReference>
<proteinExistence type="predicted"/>
<evidence type="ECO:0000256" key="2">
    <source>
        <dbReference type="SAM" id="MobiDB-lite"/>
    </source>
</evidence>
<feature type="domain" description="DUF7791" evidence="4">
    <location>
        <begin position="541"/>
        <end position="654"/>
    </location>
</feature>
<keyword evidence="1" id="KW-0677">Repeat</keyword>
<evidence type="ECO:0000259" key="4">
    <source>
        <dbReference type="Pfam" id="PF25053"/>
    </source>
</evidence>
<dbReference type="PANTHER" id="PTHR10039:SF5">
    <property type="entry name" value="NACHT DOMAIN-CONTAINING PROTEIN"/>
    <property type="match status" value="1"/>
</dbReference>
<evidence type="ECO:0008006" key="7">
    <source>
        <dbReference type="Google" id="ProtNLM"/>
    </source>
</evidence>
<dbReference type="Proteomes" id="UP001174936">
    <property type="component" value="Unassembled WGS sequence"/>
</dbReference>
<gene>
    <name evidence="5" type="ORF">B0T16DRAFT_462782</name>
</gene>
<dbReference type="Pfam" id="PF24883">
    <property type="entry name" value="NPHP3_N"/>
    <property type="match status" value="1"/>
</dbReference>
<reference evidence="5" key="1">
    <citation type="submission" date="2023-06" db="EMBL/GenBank/DDBJ databases">
        <title>Genome-scale phylogeny and comparative genomics of the fungal order Sordariales.</title>
        <authorList>
            <consortium name="Lawrence Berkeley National Laboratory"/>
            <person name="Hensen N."/>
            <person name="Bonometti L."/>
            <person name="Westerberg I."/>
            <person name="Brannstrom I.O."/>
            <person name="Guillou S."/>
            <person name="Cros-Aarteil S."/>
            <person name="Calhoun S."/>
            <person name="Haridas S."/>
            <person name="Kuo A."/>
            <person name="Mondo S."/>
            <person name="Pangilinan J."/>
            <person name="Riley R."/>
            <person name="Labutti K."/>
            <person name="Andreopoulos B."/>
            <person name="Lipzen A."/>
            <person name="Chen C."/>
            <person name="Yanf M."/>
            <person name="Daum C."/>
            <person name="Ng V."/>
            <person name="Clum A."/>
            <person name="Steindorff A."/>
            <person name="Ohm R."/>
            <person name="Martin F."/>
            <person name="Silar P."/>
            <person name="Natvig D."/>
            <person name="Lalanne C."/>
            <person name="Gautier V."/>
            <person name="Ament-Velasquez S.L."/>
            <person name="Kruys A."/>
            <person name="Hutchinson M.I."/>
            <person name="Powell A.J."/>
            <person name="Barry K."/>
            <person name="Miller A.N."/>
            <person name="Grigoriev I.V."/>
            <person name="Debuchy R."/>
            <person name="Gladieux P."/>
            <person name="Thoren M.H."/>
            <person name="Johannesson H."/>
        </authorList>
    </citation>
    <scope>NUCLEOTIDE SEQUENCE</scope>
    <source>
        <strain evidence="5">SMH2532-1</strain>
    </source>
</reference>
<name>A0AA40CI21_9PEZI</name>